<evidence type="ECO:0000313" key="1">
    <source>
        <dbReference type="Proteomes" id="UP000046392"/>
    </source>
</evidence>
<dbReference type="AlphaFoldDB" id="A0A0N5BTP6"/>
<organism evidence="1 2">
    <name type="scientific">Strongyloides papillosus</name>
    <name type="common">Intestinal threadworm</name>
    <dbReference type="NCBI Taxonomy" id="174720"/>
    <lineage>
        <taxon>Eukaryota</taxon>
        <taxon>Metazoa</taxon>
        <taxon>Ecdysozoa</taxon>
        <taxon>Nematoda</taxon>
        <taxon>Chromadorea</taxon>
        <taxon>Rhabditida</taxon>
        <taxon>Tylenchina</taxon>
        <taxon>Panagrolaimomorpha</taxon>
        <taxon>Strongyloidoidea</taxon>
        <taxon>Strongyloididae</taxon>
        <taxon>Strongyloides</taxon>
    </lineage>
</organism>
<reference evidence="2" key="1">
    <citation type="submission" date="2017-02" db="UniProtKB">
        <authorList>
            <consortium name="WormBaseParasite"/>
        </authorList>
    </citation>
    <scope>IDENTIFICATION</scope>
</reference>
<sequence>KNKKKSKTMVKPMESPSLFQGDIILTNAQAKRLVNAEMKRARKMRVKFPKYKSKLRFMRE</sequence>
<name>A0A0N5BTP6_STREA</name>
<keyword evidence="1" id="KW-1185">Reference proteome</keyword>
<accession>A0A0N5BTP6</accession>
<proteinExistence type="predicted"/>
<protein>
    <submittedName>
        <fullName evidence="2">Ribosome biogenesis protein NOP53</fullName>
    </submittedName>
</protein>
<dbReference type="WBParaSite" id="SPAL_0000922300.1">
    <property type="protein sequence ID" value="SPAL_0000922300.1"/>
    <property type="gene ID" value="SPAL_0000922300"/>
</dbReference>
<dbReference type="Proteomes" id="UP000046392">
    <property type="component" value="Unplaced"/>
</dbReference>
<evidence type="ECO:0000313" key="2">
    <source>
        <dbReference type="WBParaSite" id="SPAL_0000922300.1"/>
    </source>
</evidence>